<keyword evidence="3" id="KW-1185">Reference proteome</keyword>
<dbReference type="Pfam" id="PF13676">
    <property type="entry name" value="TIR_2"/>
    <property type="match status" value="1"/>
</dbReference>
<dbReference type="EMBL" id="JACXAA010000007">
    <property type="protein sequence ID" value="MBD2754950.1"/>
    <property type="molecule type" value="Genomic_DNA"/>
</dbReference>
<dbReference type="InterPro" id="IPR000157">
    <property type="entry name" value="TIR_dom"/>
</dbReference>
<protein>
    <submittedName>
        <fullName evidence="2">Toll/interleukin-1 receptor domain-containing protein</fullName>
    </submittedName>
</protein>
<reference evidence="2" key="1">
    <citation type="submission" date="2020-09" db="EMBL/GenBank/DDBJ databases">
        <authorList>
            <person name="Kim M.K."/>
        </authorList>
    </citation>
    <scope>NUCLEOTIDE SEQUENCE</scope>
    <source>
        <strain evidence="2">BT704</strain>
    </source>
</reference>
<dbReference type="InterPro" id="IPR035897">
    <property type="entry name" value="Toll_tir_struct_dom_sf"/>
</dbReference>
<dbReference type="SMART" id="SM00255">
    <property type="entry name" value="TIR"/>
    <property type="match status" value="1"/>
</dbReference>
<dbReference type="AlphaFoldDB" id="A0A927B3X8"/>
<accession>A0A927B3X8</accession>
<evidence type="ECO:0000259" key="1">
    <source>
        <dbReference type="PROSITE" id="PS50104"/>
    </source>
</evidence>
<proteinExistence type="predicted"/>
<dbReference type="InterPro" id="IPR043472">
    <property type="entry name" value="Macro_dom-like"/>
</dbReference>
<evidence type="ECO:0000313" key="2">
    <source>
        <dbReference type="EMBL" id="MBD2754950.1"/>
    </source>
</evidence>
<comment type="caution">
    <text evidence="2">The sequence shown here is derived from an EMBL/GenBank/DDBJ whole genome shotgun (WGS) entry which is preliminary data.</text>
</comment>
<dbReference type="SUPFAM" id="SSF52200">
    <property type="entry name" value="Toll/Interleukin receptor TIR domain"/>
    <property type="match status" value="1"/>
</dbReference>
<name>A0A927B3X8_9BACT</name>
<gene>
    <name evidence="2" type="ORF">IC230_18755</name>
</gene>
<keyword evidence="2" id="KW-0675">Receptor</keyword>
<dbReference type="SUPFAM" id="SSF52949">
    <property type="entry name" value="Macro domain-like"/>
    <property type="match status" value="1"/>
</dbReference>
<dbReference type="Gene3D" id="3.40.220.10">
    <property type="entry name" value="Leucine Aminopeptidase, subunit E, domain 1"/>
    <property type="match status" value="1"/>
</dbReference>
<feature type="domain" description="TIR" evidence="1">
    <location>
        <begin position="228"/>
        <end position="357"/>
    </location>
</feature>
<dbReference type="PROSITE" id="PS50104">
    <property type="entry name" value="TIR"/>
    <property type="match status" value="1"/>
</dbReference>
<dbReference type="GO" id="GO:0007165">
    <property type="term" value="P:signal transduction"/>
    <property type="evidence" value="ECO:0007669"/>
    <property type="project" value="InterPro"/>
</dbReference>
<evidence type="ECO:0000313" key="3">
    <source>
        <dbReference type="Proteomes" id="UP000653797"/>
    </source>
</evidence>
<dbReference type="Gene3D" id="3.40.50.10140">
    <property type="entry name" value="Toll/interleukin-1 receptor homology (TIR) domain"/>
    <property type="match status" value="1"/>
</dbReference>
<sequence>MELLSQIIIPRPEGNATIQLLSGDLTDIPKEFAVDILAISAFRGDYRTTRKTLMNALFNVGISVADLAEDKEVDLVNQVSCWLSKPLTDEQQAHFNIKKILCFEPVGSVDDVDTEVGNLFRAINTFAIDAHHDDIAMPVLTTGDRGFPIEAMLPALLETAIFWLETGLPLKSLKLVLHRDEQVQKGLPIFETVKELYDLKQINEDMANVVGTRGFGPQEPLCLESSAMEYDYFISYSHKHTAAVQEFVNALRSRNPSLRIFYDRSSIPSGGLWIRMISDAIQHSKNVICVLTPEYSQSKVCWDEFQCAYIMESRKKLMIRTINFCNDADLPPMMAIYSYIDCTEGNVEKFKAAAEQLEQLVKI</sequence>
<dbReference type="RefSeq" id="WP_191040581.1">
    <property type="nucleotide sequence ID" value="NZ_JACXAA010000007.1"/>
</dbReference>
<organism evidence="2 3">
    <name type="scientific">Spirosoma validum</name>
    <dbReference type="NCBI Taxonomy" id="2771355"/>
    <lineage>
        <taxon>Bacteria</taxon>
        <taxon>Pseudomonadati</taxon>
        <taxon>Bacteroidota</taxon>
        <taxon>Cytophagia</taxon>
        <taxon>Cytophagales</taxon>
        <taxon>Cytophagaceae</taxon>
        <taxon>Spirosoma</taxon>
    </lineage>
</organism>
<dbReference type="Proteomes" id="UP000653797">
    <property type="component" value="Unassembled WGS sequence"/>
</dbReference>